<evidence type="ECO:0000256" key="1">
    <source>
        <dbReference type="ARBA" id="ARBA00022448"/>
    </source>
</evidence>
<dbReference type="Pfam" id="PF01152">
    <property type="entry name" value="Bac_globin"/>
    <property type="match status" value="1"/>
</dbReference>
<keyword evidence="3" id="KW-0479">Metal-binding</keyword>
<protein>
    <submittedName>
        <fullName evidence="6">Group 1 truncated hemoglobin</fullName>
    </submittedName>
</protein>
<dbReference type="Proteomes" id="UP001595555">
    <property type="component" value="Unassembled WGS sequence"/>
</dbReference>
<evidence type="ECO:0000256" key="2">
    <source>
        <dbReference type="ARBA" id="ARBA00022617"/>
    </source>
</evidence>
<keyword evidence="4" id="KW-0408">Iron</keyword>
<comment type="caution">
    <text evidence="6">The sequence shown here is derived from an EMBL/GenBank/DDBJ whole genome shotgun (WGS) entry which is preliminary data.</text>
</comment>
<keyword evidence="1" id="KW-0813">Transport</keyword>
<proteinExistence type="predicted"/>
<evidence type="ECO:0000313" key="7">
    <source>
        <dbReference type="Proteomes" id="UP001595555"/>
    </source>
</evidence>
<feature type="chain" id="PRO_5046712606" evidence="5">
    <location>
        <begin position="27"/>
        <end position="143"/>
    </location>
</feature>
<sequence>MMNKLKRGAWLSIVLWLCACSSAPQGNSLYQALGEQAGITKITHQMIVNFAQDERIKARFKGVNMQKFKAGFALYVCAQVGGPCEYQGDSMQIIHAGYNYTNTEFNAVVDNLILAMEQCGIPVAVQNQLLAKLAPSYKDVVYL</sequence>
<dbReference type="Gene3D" id="1.10.490.10">
    <property type="entry name" value="Globins"/>
    <property type="match status" value="1"/>
</dbReference>
<keyword evidence="7" id="KW-1185">Reference proteome</keyword>
<dbReference type="SUPFAM" id="SSF46458">
    <property type="entry name" value="Globin-like"/>
    <property type="match status" value="1"/>
</dbReference>
<keyword evidence="2" id="KW-0349">Heme</keyword>
<evidence type="ECO:0000256" key="4">
    <source>
        <dbReference type="ARBA" id="ARBA00023004"/>
    </source>
</evidence>
<gene>
    <name evidence="6" type="ORF">ACFODX_05200</name>
</gene>
<organism evidence="6 7">
    <name type="scientific">Cellvibrio fontiphilus</name>
    <dbReference type="NCBI Taxonomy" id="1815559"/>
    <lineage>
        <taxon>Bacteria</taxon>
        <taxon>Pseudomonadati</taxon>
        <taxon>Pseudomonadota</taxon>
        <taxon>Gammaproteobacteria</taxon>
        <taxon>Cellvibrionales</taxon>
        <taxon>Cellvibrionaceae</taxon>
        <taxon>Cellvibrio</taxon>
    </lineage>
</organism>
<dbReference type="PROSITE" id="PS51257">
    <property type="entry name" value="PROKAR_LIPOPROTEIN"/>
    <property type="match status" value="1"/>
</dbReference>
<keyword evidence="5" id="KW-0732">Signal</keyword>
<feature type="signal peptide" evidence="5">
    <location>
        <begin position="1"/>
        <end position="26"/>
    </location>
</feature>
<accession>A0ABV7FEE1</accession>
<reference evidence="7" key="1">
    <citation type="journal article" date="2019" name="Int. J. Syst. Evol. Microbiol.">
        <title>The Global Catalogue of Microorganisms (GCM) 10K type strain sequencing project: providing services to taxonomists for standard genome sequencing and annotation.</title>
        <authorList>
            <consortium name="The Broad Institute Genomics Platform"/>
            <consortium name="The Broad Institute Genome Sequencing Center for Infectious Disease"/>
            <person name="Wu L."/>
            <person name="Ma J."/>
        </authorList>
    </citation>
    <scope>NUCLEOTIDE SEQUENCE [LARGE SCALE GENOMIC DNA]</scope>
    <source>
        <strain evidence="7">KCTC 52237</strain>
    </source>
</reference>
<dbReference type="InterPro" id="IPR012292">
    <property type="entry name" value="Globin/Proto"/>
</dbReference>
<evidence type="ECO:0000313" key="6">
    <source>
        <dbReference type="EMBL" id="MFC3114948.1"/>
    </source>
</evidence>
<name>A0ABV7FEE1_9GAMM</name>
<evidence type="ECO:0000256" key="5">
    <source>
        <dbReference type="SAM" id="SignalP"/>
    </source>
</evidence>
<dbReference type="RefSeq" id="WP_378116749.1">
    <property type="nucleotide sequence ID" value="NZ_JBHRTF010000002.1"/>
</dbReference>
<dbReference type="InterPro" id="IPR009050">
    <property type="entry name" value="Globin-like_sf"/>
</dbReference>
<dbReference type="EMBL" id="JBHRTF010000002">
    <property type="protein sequence ID" value="MFC3114948.1"/>
    <property type="molecule type" value="Genomic_DNA"/>
</dbReference>
<evidence type="ECO:0000256" key="3">
    <source>
        <dbReference type="ARBA" id="ARBA00022723"/>
    </source>
</evidence>
<dbReference type="CDD" id="cd00454">
    <property type="entry name" value="TrHb1_N"/>
    <property type="match status" value="1"/>
</dbReference>
<dbReference type="InterPro" id="IPR001486">
    <property type="entry name" value="Hemoglobin_trunc"/>
</dbReference>